<feature type="compositionally biased region" description="Basic residues" evidence="1">
    <location>
        <begin position="164"/>
        <end position="178"/>
    </location>
</feature>
<feature type="region of interest" description="Disordered" evidence="1">
    <location>
        <begin position="57"/>
        <end position="86"/>
    </location>
</feature>
<protein>
    <submittedName>
        <fullName evidence="2">Uncharacterized protein</fullName>
    </submittedName>
</protein>
<comment type="caution">
    <text evidence="2">The sequence shown here is derived from an EMBL/GenBank/DDBJ whole genome shotgun (WGS) entry which is preliminary data.</text>
</comment>
<dbReference type="EMBL" id="BAAAHE010000035">
    <property type="protein sequence ID" value="GAA0629009.1"/>
    <property type="molecule type" value="Genomic_DNA"/>
</dbReference>
<evidence type="ECO:0000313" key="2">
    <source>
        <dbReference type="EMBL" id="GAA0629009.1"/>
    </source>
</evidence>
<reference evidence="3" key="1">
    <citation type="journal article" date="2019" name="Int. J. Syst. Evol. Microbiol.">
        <title>The Global Catalogue of Microorganisms (GCM) 10K type strain sequencing project: providing services to taxonomists for standard genome sequencing and annotation.</title>
        <authorList>
            <consortium name="The Broad Institute Genomics Platform"/>
            <consortium name="The Broad Institute Genome Sequencing Center for Infectious Disease"/>
            <person name="Wu L."/>
            <person name="Ma J."/>
        </authorList>
    </citation>
    <scope>NUCLEOTIDE SEQUENCE [LARGE SCALE GENOMIC DNA]</scope>
    <source>
        <strain evidence="3">JCM 10671</strain>
    </source>
</reference>
<proteinExistence type="predicted"/>
<evidence type="ECO:0000313" key="3">
    <source>
        <dbReference type="Proteomes" id="UP001500957"/>
    </source>
</evidence>
<gene>
    <name evidence="2" type="ORF">GCM10009547_35810</name>
</gene>
<feature type="compositionally biased region" description="Basic and acidic residues" evidence="1">
    <location>
        <begin position="179"/>
        <end position="191"/>
    </location>
</feature>
<accession>A0ABP3S8L7</accession>
<organism evidence="2 3">
    <name type="scientific">Sporichthya brevicatena</name>
    <dbReference type="NCBI Taxonomy" id="171442"/>
    <lineage>
        <taxon>Bacteria</taxon>
        <taxon>Bacillati</taxon>
        <taxon>Actinomycetota</taxon>
        <taxon>Actinomycetes</taxon>
        <taxon>Sporichthyales</taxon>
        <taxon>Sporichthyaceae</taxon>
        <taxon>Sporichthya</taxon>
    </lineage>
</organism>
<feature type="region of interest" description="Disordered" evidence="1">
    <location>
        <begin position="161"/>
        <end position="200"/>
    </location>
</feature>
<feature type="compositionally biased region" description="Basic and acidic residues" evidence="1">
    <location>
        <begin position="57"/>
        <end position="78"/>
    </location>
</feature>
<dbReference type="Proteomes" id="UP001500957">
    <property type="component" value="Unassembled WGS sequence"/>
</dbReference>
<evidence type="ECO:0000256" key="1">
    <source>
        <dbReference type="SAM" id="MobiDB-lite"/>
    </source>
</evidence>
<name>A0ABP3S8L7_9ACTN</name>
<sequence length="200" mass="21507">MLGQHPPAEALTQRDGIGVGQRRAAALLALENVPDQAGRVGVGTEVVAVEDQGALAVRDREASVDRGERERDQVREPDPAAGPAGVTAEAGLQGVLAPAGLLDRVDRPPALLVLLPPGVPVVADAAALDLDDRDPGARHRDDQVGLVVTGVVGEPEVRDQHVVRTQRRLHRRPHRPLRRRDEPRLRRDAVHHPPSPRRSG</sequence>
<keyword evidence="3" id="KW-1185">Reference proteome</keyword>